<organism evidence="6 7">
    <name type="scientific">Perkinsus olseni</name>
    <name type="common">Perkinsus atlanticus</name>
    <dbReference type="NCBI Taxonomy" id="32597"/>
    <lineage>
        <taxon>Eukaryota</taxon>
        <taxon>Sar</taxon>
        <taxon>Alveolata</taxon>
        <taxon>Perkinsozoa</taxon>
        <taxon>Perkinsea</taxon>
        <taxon>Perkinsida</taxon>
        <taxon>Perkinsidae</taxon>
        <taxon>Perkinsus</taxon>
    </lineage>
</organism>
<keyword evidence="4 5" id="KW-0472">Membrane</keyword>
<feature type="transmembrane region" description="Helical" evidence="5">
    <location>
        <begin position="380"/>
        <end position="406"/>
    </location>
</feature>
<feature type="transmembrane region" description="Helical" evidence="5">
    <location>
        <begin position="21"/>
        <end position="39"/>
    </location>
</feature>
<evidence type="ECO:0000256" key="4">
    <source>
        <dbReference type="ARBA" id="ARBA00023136"/>
    </source>
</evidence>
<feature type="transmembrane region" description="Helical" evidence="5">
    <location>
        <begin position="230"/>
        <end position="250"/>
    </location>
</feature>
<reference evidence="6 7" key="1">
    <citation type="submission" date="2020-04" db="EMBL/GenBank/DDBJ databases">
        <title>Perkinsus olseni comparative genomics.</title>
        <authorList>
            <person name="Bogema D.R."/>
        </authorList>
    </citation>
    <scope>NUCLEOTIDE SEQUENCE [LARGE SCALE GENOMIC DNA]</scope>
    <source>
        <strain evidence="6">ATCC PRA-179</strain>
    </source>
</reference>
<name>A0A7J6LUX2_PEROL</name>
<feature type="transmembrane region" description="Helical" evidence="5">
    <location>
        <begin position="351"/>
        <end position="373"/>
    </location>
</feature>
<evidence type="ECO:0000256" key="1">
    <source>
        <dbReference type="ARBA" id="ARBA00004141"/>
    </source>
</evidence>
<dbReference type="EMBL" id="JABAHT010000152">
    <property type="protein sequence ID" value="KAF4663063.1"/>
    <property type="molecule type" value="Genomic_DNA"/>
</dbReference>
<feature type="transmembrane region" description="Helical" evidence="5">
    <location>
        <begin position="315"/>
        <end position="339"/>
    </location>
</feature>
<evidence type="ECO:0000313" key="6">
    <source>
        <dbReference type="EMBL" id="KAF4663063.1"/>
    </source>
</evidence>
<evidence type="ECO:0000256" key="3">
    <source>
        <dbReference type="ARBA" id="ARBA00022989"/>
    </source>
</evidence>
<evidence type="ECO:0000256" key="2">
    <source>
        <dbReference type="ARBA" id="ARBA00022692"/>
    </source>
</evidence>
<dbReference type="Proteomes" id="UP000570595">
    <property type="component" value="Unassembled WGS sequence"/>
</dbReference>
<keyword evidence="2 5" id="KW-0812">Transmembrane</keyword>
<dbReference type="OrthoDB" id="453742at2759"/>
<dbReference type="InterPro" id="IPR018499">
    <property type="entry name" value="Tetraspanin/Peripherin"/>
</dbReference>
<evidence type="ECO:0000256" key="5">
    <source>
        <dbReference type="SAM" id="Phobius"/>
    </source>
</evidence>
<feature type="transmembrane region" description="Helical" evidence="5">
    <location>
        <begin position="75"/>
        <end position="101"/>
    </location>
</feature>
<proteinExistence type="predicted"/>
<dbReference type="GO" id="GO:0016020">
    <property type="term" value="C:membrane"/>
    <property type="evidence" value="ECO:0007669"/>
    <property type="project" value="UniProtKB-SubCell"/>
</dbReference>
<accession>A0A7J6LUX2</accession>
<dbReference type="PRINTS" id="PR00259">
    <property type="entry name" value="TMFOUR"/>
</dbReference>
<feature type="transmembrane region" description="Helical" evidence="5">
    <location>
        <begin position="531"/>
        <end position="552"/>
    </location>
</feature>
<dbReference type="AlphaFoldDB" id="A0A7J6LUX2"/>
<comment type="caution">
    <text evidence="6">The sequence shown here is derived from an EMBL/GenBank/DDBJ whole genome shotgun (WGS) entry which is preliminary data.</text>
</comment>
<evidence type="ECO:0000313" key="7">
    <source>
        <dbReference type="Proteomes" id="UP000570595"/>
    </source>
</evidence>
<feature type="transmembrane region" description="Helical" evidence="5">
    <location>
        <begin position="45"/>
        <end position="68"/>
    </location>
</feature>
<sequence length="578" mass="62784">MAGRRDCSQIVAKCIHYSASGLLILLGAFYAVTSLYFLSQSIGHPLGTAIGLGFGLIVCATAVAGLFVNSKRKVWYLLLLLLMQALAYLCFFAVAVIMSIFMPSLTGMDQYTMAQLNFIAGRDGSFYRGTRTVFLYVYKHAGCFGGECTFRDAVDSCTLVECNSSKDLSKSLNDLLGRRPIGPGYGSSMSLCMASAIDDADVAQVMPSSVSVWCGCSTEIFRYMRLWSPWILASLWLAVFLLFLVAATTLKTIFMKRIRWRASVIRSVGQSVGRSEGASMAQPEDVEFGLHSFSHCTLSHSSSLMASCCEASSHFLNYLAATIIFVLGGLLVAASIYLFVAYAGAQLIKQWPLWIILFVGAALLIVALVGCGATYKYNRCLLLCFLAFASLMLIVLIALSIAVTIYGGAIHSLGTSDTQQLLHVTGQEATAYGLVRSFYLGVYDQAHCSGGLCEFQGPNLVCSEVRCTVGKVGDVFYKWLRHGPRGLTPEVLAACLRETAPHATTEAASAWCVSDTVIFEALGKWGLASLIALWVITVFVALLVISNTTVLCRNKRKREVHAQAVQIEAVRDFHSLKV</sequence>
<keyword evidence="3 5" id="KW-1133">Transmembrane helix</keyword>
<comment type="subcellular location">
    <subcellularLocation>
        <location evidence="1">Membrane</location>
        <topology evidence="1">Multi-pass membrane protein</topology>
    </subcellularLocation>
</comment>
<gene>
    <name evidence="6" type="ORF">FOZ61_001998</name>
</gene>
<dbReference type="Pfam" id="PF00335">
    <property type="entry name" value="Tetraspanin"/>
    <property type="match status" value="1"/>
</dbReference>
<protein>
    <submittedName>
        <fullName evidence="6">Uncharacterized protein</fullName>
    </submittedName>
</protein>